<dbReference type="AlphaFoldDB" id="A0A380KDB4"/>
<evidence type="ECO:0000256" key="7">
    <source>
        <dbReference type="SAM" id="Phobius"/>
    </source>
</evidence>
<keyword evidence="2 7" id="KW-0812">Transmembrane</keyword>
<name>A0A380KDB4_9STRE</name>
<accession>A0A380KDB4</accession>
<dbReference type="Pfam" id="PF00664">
    <property type="entry name" value="ABC_membrane"/>
    <property type="match status" value="1"/>
</dbReference>
<evidence type="ECO:0000259" key="8">
    <source>
        <dbReference type="PROSITE" id="PS50893"/>
    </source>
</evidence>
<dbReference type="SUPFAM" id="SSF90123">
    <property type="entry name" value="ABC transporter transmembrane region"/>
    <property type="match status" value="1"/>
</dbReference>
<dbReference type="InterPro" id="IPR003593">
    <property type="entry name" value="AAA+_ATPase"/>
</dbReference>
<keyword evidence="10" id="KW-0378">Hydrolase</keyword>
<dbReference type="Proteomes" id="UP000254924">
    <property type="component" value="Unassembled WGS sequence"/>
</dbReference>
<dbReference type="InterPro" id="IPR003439">
    <property type="entry name" value="ABC_transporter-like_ATP-bd"/>
</dbReference>
<dbReference type="SMART" id="SM00382">
    <property type="entry name" value="AAA"/>
    <property type="match status" value="1"/>
</dbReference>
<evidence type="ECO:0000256" key="1">
    <source>
        <dbReference type="ARBA" id="ARBA00004651"/>
    </source>
</evidence>
<evidence type="ECO:0000256" key="5">
    <source>
        <dbReference type="ARBA" id="ARBA00022989"/>
    </source>
</evidence>
<dbReference type="SUPFAM" id="SSF52540">
    <property type="entry name" value="P-loop containing nucleoside triphosphate hydrolases"/>
    <property type="match status" value="1"/>
</dbReference>
<dbReference type="PANTHER" id="PTHR24221">
    <property type="entry name" value="ATP-BINDING CASSETTE SUB-FAMILY B"/>
    <property type="match status" value="1"/>
</dbReference>
<sequence>METQSTRQLIPRLLAVMKHRLPAIGLAIVFAVLGFVMTVTIPVLLVRLTFAALAGEKPELTSLVILLVFALLRGLFRYGEHYFGHWVAFHTLADFRNLVFDKLRRLAPSKLDRTDSGQLIKLIGEDIEALEVFFAHTLAPIGTAVITAAIMLIYLGQYSLLNAGLALLTYLLLAVVLPILFAKVLTPKLAKQSQVRKAYTSDFLESLRGAADLVQYQKTAETFEHLQAESQQVNQLEREVAQANFMQQAWTFLVVGLSILLVAVVSLMSVQDGGVELSDALAMIVAFSASFAPFLELSRLPLGFKRTMNAGRHVFELLDEAEPAATGAAVQDEVTPIALEEVSFAYDKRDQLVLDKVSAGFDQPIIYGIIGQSGAGKSTLVKLIMRWYDVASGKLHLAGTNSHKLDRQGLQAHFAYVPQTAQIFNQTIRENLVLSNPAITDEDIWQVADKCGMTRRLKAAENGLDTVISPSQFSAGERQRLELMRALLKQAQVYIFDEPTNNLDALSEAAFIQMIKTHFTGTVFLISHRASTVASADTVYEVKAGQLLLKH</sequence>
<feature type="domain" description="ABC transmembrane type-1" evidence="9">
    <location>
        <begin position="26"/>
        <end position="300"/>
    </location>
</feature>
<dbReference type="InterPro" id="IPR036640">
    <property type="entry name" value="ABC1_TM_sf"/>
</dbReference>
<keyword evidence="3" id="KW-0547">Nucleotide-binding</keyword>
<dbReference type="InterPro" id="IPR027417">
    <property type="entry name" value="P-loop_NTPase"/>
</dbReference>
<gene>
    <name evidence="10" type="primary">cydC</name>
    <name evidence="10" type="ORF">NCTC12224_01970</name>
</gene>
<reference evidence="10 11" key="1">
    <citation type="submission" date="2018-06" db="EMBL/GenBank/DDBJ databases">
        <authorList>
            <consortium name="Pathogen Informatics"/>
            <person name="Doyle S."/>
        </authorList>
    </citation>
    <scope>NUCLEOTIDE SEQUENCE [LARGE SCALE GENOMIC DNA]</scope>
    <source>
        <strain evidence="10 11">NCTC12224</strain>
    </source>
</reference>
<evidence type="ECO:0000256" key="4">
    <source>
        <dbReference type="ARBA" id="ARBA00022840"/>
    </source>
</evidence>
<feature type="transmembrane region" description="Helical" evidence="7">
    <location>
        <begin position="280"/>
        <end position="298"/>
    </location>
</feature>
<dbReference type="GO" id="GO:0140359">
    <property type="term" value="F:ABC-type transporter activity"/>
    <property type="evidence" value="ECO:0007669"/>
    <property type="project" value="InterPro"/>
</dbReference>
<evidence type="ECO:0000256" key="6">
    <source>
        <dbReference type="ARBA" id="ARBA00023136"/>
    </source>
</evidence>
<comment type="subcellular location">
    <subcellularLocation>
        <location evidence="1">Cell membrane</location>
        <topology evidence="1">Multi-pass membrane protein</topology>
    </subcellularLocation>
</comment>
<protein>
    <submittedName>
        <fullName evidence="10">ABC transporter ATP-binding protein</fullName>
        <ecNumber evidence="10">3.6.3.-</ecNumber>
    </submittedName>
</protein>
<proteinExistence type="predicted"/>
<dbReference type="PANTHER" id="PTHR24221:SF653">
    <property type="entry name" value="TRANSPORT ATP-BINDING PROTEIN CYDC"/>
    <property type="match status" value="1"/>
</dbReference>
<evidence type="ECO:0000256" key="3">
    <source>
        <dbReference type="ARBA" id="ARBA00022741"/>
    </source>
</evidence>
<feature type="domain" description="ABC transporter" evidence="8">
    <location>
        <begin position="337"/>
        <end position="549"/>
    </location>
</feature>
<dbReference type="CDD" id="cd03228">
    <property type="entry name" value="ABCC_MRP_Like"/>
    <property type="match status" value="1"/>
</dbReference>
<dbReference type="GO" id="GO:0034040">
    <property type="term" value="F:ATPase-coupled lipid transmembrane transporter activity"/>
    <property type="evidence" value="ECO:0007669"/>
    <property type="project" value="TreeGrafter"/>
</dbReference>
<dbReference type="GO" id="GO:0005886">
    <property type="term" value="C:plasma membrane"/>
    <property type="evidence" value="ECO:0007669"/>
    <property type="project" value="UniProtKB-SubCell"/>
</dbReference>
<dbReference type="InterPro" id="IPR011527">
    <property type="entry name" value="ABC1_TM_dom"/>
</dbReference>
<dbReference type="Gene3D" id="3.40.50.300">
    <property type="entry name" value="P-loop containing nucleotide triphosphate hydrolases"/>
    <property type="match status" value="1"/>
</dbReference>
<evidence type="ECO:0000259" key="9">
    <source>
        <dbReference type="PROSITE" id="PS50929"/>
    </source>
</evidence>
<feature type="transmembrane region" description="Helical" evidence="7">
    <location>
        <begin position="160"/>
        <end position="182"/>
    </location>
</feature>
<dbReference type="Pfam" id="PF00005">
    <property type="entry name" value="ABC_tran"/>
    <property type="match status" value="1"/>
</dbReference>
<dbReference type="InterPro" id="IPR039421">
    <property type="entry name" value="Type_1_exporter"/>
</dbReference>
<keyword evidence="6 7" id="KW-0472">Membrane</keyword>
<dbReference type="GO" id="GO:0005524">
    <property type="term" value="F:ATP binding"/>
    <property type="evidence" value="ECO:0007669"/>
    <property type="project" value="UniProtKB-KW"/>
</dbReference>
<dbReference type="GO" id="GO:0016887">
    <property type="term" value="F:ATP hydrolysis activity"/>
    <property type="evidence" value="ECO:0007669"/>
    <property type="project" value="InterPro"/>
</dbReference>
<keyword evidence="11" id="KW-1185">Reference proteome</keyword>
<organism evidence="10 11">
    <name type="scientific">Streptococcus hyointestinalis</name>
    <dbReference type="NCBI Taxonomy" id="1337"/>
    <lineage>
        <taxon>Bacteria</taxon>
        <taxon>Bacillati</taxon>
        <taxon>Bacillota</taxon>
        <taxon>Bacilli</taxon>
        <taxon>Lactobacillales</taxon>
        <taxon>Streptococcaceae</taxon>
        <taxon>Streptococcus</taxon>
    </lineage>
</organism>
<dbReference type="PROSITE" id="PS50893">
    <property type="entry name" value="ABC_TRANSPORTER_2"/>
    <property type="match status" value="1"/>
</dbReference>
<feature type="transmembrane region" description="Helical" evidence="7">
    <location>
        <begin position="60"/>
        <end position="76"/>
    </location>
</feature>
<dbReference type="PROSITE" id="PS50929">
    <property type="entry name" value="ABC_TM1F"/>
    <property type="match status" value="1"/>
</dbReference>
<keyword evidence="5 7" id="KW-1133">Transmembrane helix</keyword>
<evidence type="ECO:0000256" key="2">
    <source>
        <dbReference type="ARBA" id="ARBA00022692"/>
    </source>
</evidence>
<keyword evidence="4 10" id="KW-0067">ATP-binding</keyword>
<dbReference type="OrthoDB" id="9762778at2"/>
<dbReference type="Gene3D" id="1.20.1560.10">
    <property type="entry name" value="ABC transporter type 1, transmembrane domain"/>
    <property type="match status" value="1"/>
</dbReference>
<feature type="transmembrane region" description="Helical" evidence="7">
    <location>
        <begin position="21"/>
        <end position="48"/>
    </location>
</feature>
<evidence type="ECO:0000313" key="10">
    <source>
        <dbReference type="EMBL" id="SUN62589.1"/>
    </source>
</evidence>
<feature type="transmembrane region" description="Helical" evidence="7">
    <location>
        <begin position="132"/>
        <end position="154"/>
    </location>
</feature>
<dbReference type="EMBL" id="UHFN01000007">
    <property type="protein sequence ID" value="SUN62589.1"/>
    <property type="molecule type" value="Genomic_DNA"/>
</dbReference>
<feature type="transmembrane region" description="Helical" evidence="7">
    <location>
        <begin position="249"/>
        <end position="268"/>
    </location>
</feature>
<evidence type="ECO:0000313" key="11">
    <source>
        <dbReference type="Proteomes" id="UP000254924"/>
    </source>
</evidence>
<dbReference type="EC" id="3.6.3.-" evidence="10"/>